<evidence type="ECO:0000256" key="1">
    <source>
        <dbReference type="SAM" id="Coils"/>
    </source>
</evidence>
<proteinExistence type="predicted"/>
<feature type="coiled-coil region" evidence="1">
    <location>
        <begin position="1110"/>
        <end position="1197"/>
    </location>
</feature>
<feature type="coiled-coil region" evidence="1">
    <location>
        <begin position="1803"/>
        <end position="1854"/>
    </location>
</feature>
<protein>
    <submittedName>
        <fullName evidence="2">Uncharacterized protein</fullName>
    </submittedName>
</protein>
<evidence type="ECO:0000313" key="2">
    <source>
        <dbReference type="EMBL" id="DAD83777.1"/>
    </source>
</evidence>
<keyword evidence="1" id="KW-0175">Coiled coil</keyword>
<dbReference type="PANTHER" id="PTHR34491:SF156">
    <property type="entry name" value="KINESIN MOTOR DOMAIN-CONTAINING PROTEIN"/>
    <property type="match status" value="1"/>
</dbReference>
<dbReference type="EMBL" id="BK014941">
    <property type="protein sequence ID" value="DAD83777.1"/>
    <property type="molecule type" value="Genomic_DNA"/>
</dbReference>
<name>A0A8S5MN91_9CAUD</name>
<accession>A0A8S5MN91</accession>
<dbReference type="PANTHER" id="PTHR34491">
    <property type="entry name" value="A-TYPE INCLUSION PROTEIN, PUTATIVE-RELATED"/>
    <property type="match status" value="1"/>
</dbReference>
<feature type="coiled-coil region" evidence="1">
    <location>
        <begin position="78"/>
        <end position="141"/>
    </location>
</feature>
<sequence length="2069" mass="228227">MAKTQAEVRAAKDAKLGINRNIQTTKNTTKYNSAPSNIEEQRDRKDEALGITRREGSTWNTGKTYTKPTAQSLLDQYNASAKKRIEEANAATQKAKKEYDDYIAKEGRIYQKNYGAPSDKANELQNKLNQARLAQRNAENEATITRLAQTSTLYKDNKNKKSKVDIGRTTELSTGIRAKEGNLAWNTDTYKAMTDDEVSVYNRLAKNGKEKEAEEFLKAITPTLNARVTQGRLQTAKETAQSGVVGGIGASVASSLLKPVTAAQGGIQTVYNFLTGKPIDTNAPEYYASNLANTLRSSVAEKIENGVYESTKGDYTYDRTGNRRMTTEGEAKNNGKIASFLYQTGMSIADMYVALPFPTEKAKTVAMRILLSSNAGVDTMIDAKNNGATDDQALTLGIISGAAEAFFEKYSLENLFEGKVTSATVLTALRQGGIEASEEMATEITNILANEAVMGNQSDFNKAVAEYKEMGLDDKDAKAKALEEKLLQVLEAGAGGFLSGFGMGAAADIMNTQTAGHSVIDQAAETYIKQGQTPEQARQSAIDYLKGELRAVGALADENSVAYKLSKKTGDMSTSDVGRAYIANTEQAENIVMNRLANTADTGYNINRGDINGAENGNQAQAGGNAGVSGQAVTEPDSRMAQTVSGMDGRADYRGIGSPVKDIIRQQGATPVDLRTASDPSSFYAAISEAKQGNPHGAFVTAHDVSEYGDMKMFLGDDNGVGVAVTKDGDIVSVFKNPNTSKSRKAVSSILLTAIDNGGVKLDNYNGGLSQMYLNHGFIPVARTAFVDEYAPSDWNYERDGRPDIIFWVHNGDNADLTARNIGTQEMPDLTALPLMEYDEAAKYRDSLIPSKRLERLEQRLSEQPMVLSREGIDIQNQINEIKAQQQTVADIASDTSRAQQQADLSEAELDFAKKLSQAAQNLGVVNSETKALGKEFFSHSEEMPSLQSIQNKNVEDLTSEDYVTIVKNIVGGGKQRLYTKETSRVFDTVAGGNKELRNTLYNIFEKPFNEAGGHYGKSLTSSVESYKEIMRKYGIKPKSKEDVAAQWYGEGQRQGPDGVMSEYTQADLQRDFPDTWEKIKGFAEANRQIYEKYLDRINSMMETIYPNVLENAEEEYQNLVSKLDVAKSKTDAMARAIAEKERVTQQLQDMRDSKQRRDTKAFANIEGRIAAEQAKIDSMKKELAELEKRQRIHEMDAQAQKTAIDTGAIYEGKRILPRKDYFHHAQEMLSDYTVLDFLKPKNVNEDISPALAGISDQTKPKSRWWGAMFHRGNGAYFASASNAMASYIGMAEYKLAYDPLTNYFRKMEGAMRTSADTVNAKNASGFIEWTKDWTDGIAGKSDHVIDRGVQKAIGRQMLNSINNVNKRVRANKVMGNIRTMVVQGSNLANATGYIPSAKAWQQGLQAFVDYHFNPDSNMRQLLSQSEFMSQRYGANGMNILEGDGKGVKWLAAQGLELLQHWGDDLTWFSAYSQFNNNPDAAMSGMKRRYENAIDYADDITRRSVAGRGVGEGALLNNSKVINTLVPFQTEVLNQWNAFFEHAKDLKASPEARKRAAKGLASLEVSTYLFNLITEALIGDKILGFDFINAIAEAIKNYRDDDEEDKNALDLAKSVAQSSLGTMVDAAPYANIIANLLDKETNEKIFGKEYSPTRYGGGNIGLQAAADGILWGLDTAEKIIDGISDKTPAEDVIKSLDWEGGLETAGNFVTPWGGTQLARTVKGLETFFRGGKYDKKGNLQYAVAKTPINFLRAATLGRSVLPEHREWVAKGFPTLTPEQTKAYGEFKKAGGDITAFTDFKAKYDELKNSIGADNREISKLADEIEAANPMLSEAQAKERAQNQLGKKYRNAENEYLTLVADSDMTDEQKLAAMMAIGMSDDDINKVKGLAKNGVTVGEYLKYQNLYSSRGSTKTEDKNALVSALMADKTLSENDKTMLANRIIDGDWVVDFSSQATNDILTQHGKSSYNKYQKAKTEAGISAETYLSYANKSDNFISDYDQYGTSISYSKKAKVVDYLEKIDASEEQKEYMFHELFGYTSSYQARFKKLKEIDGVWCYEHNGEWIRPTY</sequence>
<reference evidence="2" key="1">
    <citation type="journal article" date="2021" name="Proc. Natl. Acad. Sci. U.S.A.">
        <title>A Catalog of Tens of Thousands of Viruses from Human Metagenomes Reveals Hidden Associations with Chronic Diseases.</title>
        <authorList>
            <person name="Tisza M.J."/>
            <person name="Buck C.B."/>
        </authorList>
    </citation>
    <scope>NUCLEOTIDE SEQUENCE</scope>
    <source>
        <strain evidence="2">CtI7W9</strain>
    </source>
</reference>
<organism evidence="2">
    <name type="scientific">Myoviridae sp. ctI7W9</name>
    <dbReference type="NCBI Taxonomy" id="2826636"/>
    <lineage>
        <taxon>Viruses</taxon>
        <taxon>Duplodnaviria</taxon>
        <taxon>Heunggongvirae</taxon>
        <taxon>Uroviricota</taxon>
        <taxon>Caudoviricetes</taxon>
    </lineage>
</organism>